<evidence type="ECO:0000259" key="2">
    <source>
        <dbReference type="PROSITE" id="PS50846"/>
    </source>
</evidence>
<keyword evidence="4" id="KW-1185">Reference proteome</keyword>
<proteinExistence type="predicted"/>
<dbReference type="GO" id="GO:0005507">
    <property type="term" value="F:copper ion binding"/>
    <property type="evidence" value="ECO:0007669"/>
    <property type="project" value="InterPro"/>
</dbReference>
<accession>A0A4R3TKZ2</accession>
<dbReference type="EMBL" id="SMBP01000005">
    <property type="protein sequence ID" value="TCU62246.1"/>
    <property type="molecule type" value="Genomic_DNA"/>
</dbReference>
<dbReference type="InterPro" id="IPR006121">
    <property type="entry name" value="HMA_dom"/>
</dbReference>
<evidence type="ECO:0000256" key="1">
    <source>
        <dbReference type="ARBA" id="ARBA00022723"/>
    </source>
</evidence>
<gene>
    <name evidence="3" type="ORF">EDD61_10552</name>
</gene>
<sequence>MKTITITIEGMMCQHCETRVQNAVMALDGVTSCEASAKNNQAVITFDETKVKEENINETIEEVGYEVK</sequence>
<reference evidence="3 4" key="1">
    <citation type="submission" date="2019-03" db="EMBL/GenBank/DDBJ databases">
        <title>Genomic Encyclopedia of Type Strains, Phase IV (KMG-IV): sequencing the most valuable type-strain genomes for metagenomic binning, comparative biology and taxonomic classification.</title>
        <authorList>
            <person name="Goeker M."/>
        </authorList>
    </citation>
    <scope>NUCLEOTIDE SEQUENCE [LARGE SCALE GENOMIC DNA]</scope>
    <source>
        <strain evidence="3 4">DSM 29481</strain>
    </source>
</reference>
<comment type="caution">
    <text evidence="3">The sequence shown here is derived from an EMBL/GenBank/DDBJ whole genome shotgun (WGS) entry which is preliminary data.</text>
</comment>
<evidence type="ECO:0000313" key="4">
    <source>
        <dbReference type="Proteomes" id="UP000295773"/>
    </source>
</evidence>
<dbReference type="PRINTS" id="PR00946">
    <property type="entry name" value="HGSCAVENGER"/>
</dbReference>
<dbReference type="SUPFAM" id="SSF55008">
    <property type="entry name" value="HMA, heavy metal-associated domain"/>
    <property type="match status" value="1"/>
</dbReference>
<dbReference type="Pfam" id="PF00403">
    <property type="entry name" value="HMA"/>
    <property type="match status" value="1"/>
</dbReference>
<dbReference type="InterPro" id="IPR036163">
    <property type="entry name" value="HMA_dom_sf"/>
</dbReference>
<dbReference type="NCBIfam" id="TIGR00003">
    <property type="entry name" value="copper ion binding protein"/>
    <property type="match status" value="1"/>
</dbReference>
<dbReference type="Gene3D" id="3.30.70.100">
    <property type="match status" value="1"/>
</dbReference>
<dbReference type="FunFam" id="3.30.70.100:FF:000001">
    <property type="entry name" value="ATPase copper transporting beta"/>
    <property type="match status" value="1"/>
</dbReference>
<organism evidence="3 4">
    <name type="scientific">Longicatena caecimuris</name>
    <dbReference type="NCBI Taxonomy" id="1796635"/>
    <lineage>
        <taxon>Bacteria</taxon>
        <taxon>Bacillati</taxon>
        <taxon>Bacillota</taxon>
        <taxon>Erysipelotrichia</taxon>
        <taxon>Erysipelotrichales</taxon>
        <taxon>Erysipelotrichaceae</taxon>
        <taxon>Longicatena</taxon>
    </lineage>
</organism>
<evidence type="ECO:0000313" key="3">
    <source>
        <dbReference type="EMBL" id="TCU62246.1"/>
    </source>
</evidence>
<protein>
    <submittedName>
        <fullName evidence="3">Copper chaperone</fullName>
    </submittedName>
</protein>
<dbReference type="RefSeq" id="WP_020991200.1">
    <property type="nucleotide sequence ID" value="NZ_DBGDHU010000018.1"/>
</dbReference>
<name>A0A4R3TKZ2_9FIRM</name>
<dbReference type="PROSITE" id="PS50846">
    <property type="entry name" value="HMA_2"/>
    <property type="match status" value="1"/>
</dbReference>
<dbReference type="InterPro" id="IPR001802">
    <property type="entry name" value="MerP/CopZ"/>
</dbReference>
<keyword evidence="1" id="KW-0479">Metal-binding</keyword>
<dbReference type="CDD" id="cd00371">
    <property type="entry name" value="HMA"/>
    <property type="match status" value="1"/>
</dbReference>
<dbReference type="InterPro" id="IPR006122">
    <property type="entry name" value="HMA_Cu_ion-bd"/>
</dbReference>
<feature type="domain" description="HMA" evidence="2">
    <location>
        <begin position="2"/>
        <end position="68"/>
    </location>
</feature>
<dbReference type="AlphaFoldDB" id="A0A4R3TKZ2"/>
<dbReference type="Proteomes" id="UP000295773">
    <property type="component" value="Unassembled WGS sequence"/>
</dbReference>